<gene>
    <name evidence="1" type="ORF">JJB09_25435</name>
</gene>
<name>A0A936YT55_9HYPH</name>
<accession>A0A936YT55</accession>
<evidence type="ECO:0000313" key="2">
    <source>
        <dbReference type="Proteomes" id="UP000633219"/>
    </source>
</evidence>
<reference evidence="1" key="1">
    <citation type="submission" date="2021-01" db="EMBL/GenBank/DDBJ databases">
        <title>Rhizobium sp. strain KVB221 16S ribosomal RNA gene Genome sequencing and assembly.</title>
        <authorList>
            <person name="Kang M."/>
        </authorList>
    </citation>
    <scope>NUCLEOTIDE SEQUENCE</scope>
    <source>
        <strain evidence="1">KVB221</strain>
    </source>
</reference>
<evidence type="ECO:0008006" key="3">
    <source>
        <dbReference type="Google" id="ProtNLM"/>
    </source>
</evidence>
<sequence>MKRITCNIALPALKIAVFDGCFWHRCDIHPSSVKKNTSFWMEKIERNRARDSRVRAHLAEIGWTTLRFWENEAVEAIVKKILSTVEQYRAAKLSPRGSARSLQNMKRAPGQFEAVDREVVSTDVQTVEQLPRVP</sequence>
<dbReference type="InterPro" id="IPR011335">
    <property type="entry name" value="Restrct_endonuc-II-like"/>
</dbReference>
<dbReference type="Gene3D" id="3.40.960.10">
    <property type="entry name" value="VSR Endonuclease"/>
    <property type="match status" value="1"/>
</dbReference>
<keyword evidence="2" id="KW-1185">Reference proteome</keyword>
<protein>
    <recommendedName>
        <fullName evidence="3">Very short patch repair endonuclease</fullName>
    </recommendedName>
</protein>
<dbReference type="AlphaFoldDB" id="A0A936YT55"/>
<proteinExistence type="predicted"/>
<dbReference type="Proteomes" id="UP000633219">
    <property type="component" value="Unassembled WGS sequence"/>
</dbReference>
<evidence type="ECO:0000313" key="1">
    <source>
        <dbReference type="EMBL" id="MBL0375363.1"/>
    </source>
</evidence>
<comment type="caution">
    <text evidence="1">The sequence shown here is derived from an EMBL/GenBank/DDBJ whole genome shotgun (WGS) entry which is preliminary data.</text>
</comment>
<organism evidence="1 2">
    <name type="scientific">Rhizobium setariae</name>
    <dbReference type="NCBI Taxonomy" id="2801340"/>
    <lineage>
        <taxon>Bacteria</taxon>
        <taxon>Pseudomonadati</taxon>
        <taxon>Pseudomonadota</taxon>
        <taxon>Alphaproteobacteria</taxon>
        <taxon>Hyphomicrobiales</taxon>
        <taxon>Rhizobiaceae</taxon>
        <taxon>Rhizobium/Agrobacterium group</taxon>
        <taxon>Rhizobium</taxon>
    </lineage>
</organism>
<dbReference type="SUPFAM" id="SSF52980">
    <property type="entry name" value="Restriction endonuclease-like"/>
    <property type="match status" value="1"/>
</dbReference>
<dbReference type="EMBL" id="JAEQNC010000023">
    <property type="protein sequence ID" value="MBL0375363.1"/>
    <property type="molecule type" value="Genomic_DNA"/>
</dbReference>
<dbReference type="RefSeq" id="WP_201663911.1">
    <property type="nucleotide sequence ID" value="NZ_JAEQNC010000023.1"/>
</dbReference>